<dbReference type="PANTHER" id="PTHR13298:SF11">
    <property type="entry name" value="RAPAMYCIN-INSENSITIVE COMPANION OF MTOR"/>
    <property type="match status" value="1"/>
</dbReference>
<reference evidence="6" key="2">
    <citation type="submission" date="2015-06" db="UniProtKB">
        <authorList>
            <consortium name="EnsemblMetazoa"/>
        </authorList>
    </citation>
    <scope>IDENTIFICATION</scope>
</reference>
<dbReference type="SMART" id="SM01310">
    <property type="entry name" value="RICTOR_V"/>
    <property type="match status" value="1"/>
</dbReference>
<dbReference type="HOGENOM" id="CLU_001013_2_0_1"/>
<dbReference type="EnsemblMetazoa" id="tetur10g00080.1">
    <property type="protein sequence ID" value="tetur10g00080.1"/>
    <property type="gene ID" value="tetur10g00080"/>
</dbReference>
<dbReference type="Pfam" id="PF14666">
    <property type="entry name" value="RICTOR_M"/>
    <property type="match status" value="1"/>
</dbReference>
<accession>T1KEM6</accession>
<dbReference type="PANTHER" id="PTHR13298">
    <property type="entry name" value="CYTOSOLIC REGULATOR PIANISSIMO"/>
    <property type="match status" value="1"/>
</dbReference>
<dbReference type="GO" id="GO:0043539">
    <property type="term" value="F:protein serine/threonine kinase activator activity"/>
    <property type="evidence" value="ECO:0007669"/>
    <property type="project" value="TreeGrafter"/>
</dbReference>
<dbReference type="eggNOG" id="KOG3694">
    <property type="taxonomic scope" value="Eukaryota"/>
</dbReference>
<reference evidence="7" key="1">
    <citation type="submission" date="2011-08" db="EMBL/GenBank/DDBJ databases">
        <authorList>
            <person name="Rombauts S."/>
        </authorList>
    </citation>
    <scope>NUCLEOTIDE SEQUENCE</scope>
    <source>
        <strain evidence="7">London</strain>
    </source>
</reference>
<dbReference type="SMART" id="SM01308">
    <property type="entry name" value="RICTOR_N"/>
    <property type="match status" value="1"/>
</dbReference>
<dbReference type="InterPro" id="IPR029451">
    <property type="entry name" value="RICTOR_M"/>
</dbReference>
<dbReference type="Proteomes" id="UP000015104">
    <property type="component" value="Unassembled WGS sequence"/>
</dbReference>
<dbReference type="SMART" id="SM01307">
    <property type="entry name" value="RICTOR_M"/>
    <property type="match status" value="1"/>
</dbReference>
<name>T1KEM6_TETUR</name>
<dbReference type="InterPro" id="IPR028267">
    <property type="entry name" value="Pianissimo_N"/>
</dbReference>
<dbReference type="SMART" id="SM01303">
    <property type="entry name" value="RasGEF_N_2"/>
    <property type="match status" value="1"/>
</dbReference>
<dbReference type="Pfam" id="PF14668">
    <property type="entry name" value="RICTOR_V"/>
    <property type="match status" value="1"/>
</dbReference>
<evidence type="ECO:0000259" key="4">
    <source>
        <dbReference type="SMART" id="SM01308"/>
    </source>
</evidence>
<evidence type="ECO:0000313" key="6">
    <source>
        <dbReference type="EnsemblMetazoa" id="tetur10g00080.1"/>
    </source>
</evidence>
<feature type="region of interest" description="Disordered" evidence="2">
    <location>
        <begin position="1019"/>
        <end position="1041"/>
    </location>
</feature>
<organism evidence="6 7">
    <name type="scientific">Tetranychus urticae</name>
    <name type="common">Two-spotted spider mite</name>
    <dbReference type="NCBI Taxonomy" id="32264"/>
    <lineage>
        <taxon>Eukaryota</taxon>
        <taxon>Metazoa</taxon>
        <taxon>Ecdysozoa</taxon>
        <taxon>Arthropoda</taxon>
        <taxon>Chelicerata</taxon>
        <taxon>Arachnida</taxon>
        <taxon>Acari</taxon>
        <taxon>Acariformes</taxon>
        <taxon>Trombidiformes</taxon>
        <taxon>Prostigmata</taxon>
        <taxon>Eleutherengona</taxon>
        <taxon>Raphignathae</taxon>
        <taxon>Tetranychoidea</taxon>
        <taxon>Tetranychidae</taxon>
        <taxon>Tetranychus</taxon>
    </lineage>
</organism>
<evidence type="ECO:0000313" key="7">
    <source>
        <dbReference type="Proteomes" id="UP000015104"/>
    </source>
</evidence>
<keyword evidence="7" id="KW-1185">Reference proteome</keyword>
<feature type="domain" description="Rapamycin-insensitive companion of mTOR middle" evidence="3">
    <location>
        <begin position="440"/>
        <end position="663"/>
    </location>
</feature>
<evidence type="ECO:0000256" key="1">
    <source>
        <dbReference type="ARBA" id="ARBA00008878"/>
    </source>
</evidence>
<dbReference type="Pfam" id="PF14663">
    <property type="entry name" value="RasGEF_N_2"/>
    <property type="match status" value="1"/>
</dbReference>
<evidence type="ECO:0008006" key="8">
    <source>
        <dbReference type="Google" id="ProtNLM"/>
    </source>
</evidence>
<sequence length="1175" mass="134681">MKTGITNGQRLSYLNFFTKFCSKVDVINSETVGFSVEEILYCLRVTLFIDSAEVRAAGLRAVRYLLTDKESVEALYRINFHILIARSLDIELNNLAERIQCLRLVRKLLAVKPEAVPPAIMRSVIAIARDGFIGPDEDSMCRACMGCLGELILLNPLVCCQSGGITALIDCVLMTHQSLHISEALVGCLIFILNDPRLRCYLRKDIDLRQFVAPFTDCHYSLPLLALNTQRRDDISETSEQRETRLNTAKIALISILRSWPGIIYICKLNDNPESFNSLCSLIEMLHLPYKDIRKHIIELVFELFYLTVPSWTADFSAALESCSSSVIQDNWHLYDGFVAAEGRCILPHVSKERTNLIDNYLSLLLYTFLTNGLLDGLVDVIIVPSDTENSLKQPCQQIILQNNKSRTIPHSLYLNQLIYFCKASSSKGSSLSFFNRKENDEATLIIYIRDSQVLKSDPNKWDWNLIGCILKSPSDSIRKLDDINNRNFVKQILNYFKPTSHLFSKLRTDDENGYEISTVGTYLIDFLLECDEIKVSEYIWELLGDIRECLSQVTSESNAMPDSILNCTNILRTWSHTYFLFIGRFTATAKGSKFLEKIGIYQQLEDLVDNVNNDCYLKLIVSSLNYCHSDNLSRSLFIKILTCKMESARLYATNYIRVLLRAGFSDFRKWALELLTQQLSDESQAVVLAAIDILDEACDSIENLEALISLQPNLLRVGDRGLLLLIRYLSIPNGFKFLRDTNFLSYEIDRWRKYFNLKYVRIVENSLNEALSYHQRNEHGSYGRRSDKKTNYKKSVYLPAHLYGELVKQEDGYNLIIQENFLGPMLETIRDSNMSTELSVLQLKAALWAIGTVGSSPTGFKLIAESKIIETIVKLTRDSPVLSIRGTGFFVLGLLATTDAGADYLKNFGWENVRYMGICLPIDLELIFHKKDKDERNEDEDERDRKPSSNLTQYHLVRQNDKYQTRINHKPNITSSSRRGLADESGFEFHNSTNCLLCSHAQTLNSKANLSSQVIKETDNEVNHENEDNPSSSEKYDMHKKQATLQEPYFPSCASSSPEIRNNSLPKNSRVECIAEMRREVIRSVSYLLGWFEVIKLAEQNLLSLKQKYPMAFQDICLYSEISIQLASYNFRLPARRFLQELFMDLNYEQLFPDVEAMYEKNKPLLRQFFDYTS</sequence>
<proteinExistence type="inferred from homology"/>
<evidence type="ECO:0000259" key="5">
    <source>
        <dbReference type="SMART" id="SM01310"/>
    </source>
</evidence>
<evidence type="ECO:0000256" key="2">
    <source>
        <dbReference type="SAM" id="MobiDB-lite"/>
    </source>
</evidence>
<dbReference type="SUPFAM" id="SSF48371">
    <property type="entry name" value="ARM repeat"/>
    <property type="match status" value="1"/>
</dbReference>
<evidence type="ECO:0000259" key="3">
    <source>
        <dbReference type="SMART" id="SM01307"/>
    </source>
</evidence>
<dbReference type="InterPro" id="IPR016024">
    <property type="entry name" value="ARM-type_fold"/>
</dbReference>
<dbReference type="GO" id="GO:0051897">
    <property type="term" value="P:positive regulation of phosphatidylinositol 3-kinase/protein kinase B signal transduction"/>
    <property type="evidence" value="ECO:0007669"/>
    <property type="project" value="TreeGrafter"/>
</dbReference>
<dbReference type="GO" id="GO:0031932">
    <property type="term" value="C:TORC2 complex"/>
    <property type="evidence" value="ECO:0007669"/>
    <property type="project" value="InterPro"/>
</dbReference>
<dbReference type="GO" id="GO:0038203">
    <property type="term" value="P:TORC2 signaling"/>
    <property type="evidence" value="ECO:0007669"/>
    <property type="project" value="TreeGrafter"/>
</dbReference>
<feature type="domain" description="Rapamycin-insensitive companion of mTOR N-terminal" evidence="4">
    <location>
        <begin position="11"/>
        <end position="393"/>
    </location>
</feature>
<dbReference type="EMBL" id="CAEY01000027">
    <property type="status" value="NOT_ANNOTATED_CDS"/>
    <property type="molecule type" value="Genomic_DNA"/>
</dbReference>
<dbReference type="InterPro" id="IPR029452">
    <property type="entry name" value="RICTOR_V"/>
</dbReference>
<dbReference type="InterPro" id="IPR029453">
    <property type="entry name" value="Rictor_IV"/>
</dbReference>
<dbReference type="Pfam" id="PF14664">
    <property type="entry name" value="RICTOR_N"/>
    <property type="match status" value="1"/>
</dbReference>
<feature type="domain" description="Rapamycin-insensitive companion of mTOR" evidence="5">
    <location>
        <begin position="841"/>
        <end position="913"/>
    </location>
</feature>
<dbReference type="AlphaFoldDB" id="T1KEM6"/>
<dbReference type="InterPro" id="IPR028268">
    <property type="entry name" value="Pianissimo_fam"/>
</dbReference>
<feature type="region of interest" description="Disordered" evidence="2">
    <location>
        <begin position="961"/>
        <end position="980"/>
    </location>
</feature>
<protein>
    <recommendedName>
        <fullName evidence="8">Rapamycin-insensitive companion of mTOR</fullName>
    </recommendedName>
</protein>
<dbReference type="STRING" id="32264.T1KEM6"/>
<comment type="similarity">
    <text evidence="1">Belongs to the RICTOR family.</text>
</comment>
<feature type="compositionally biased region" description="Basic and acidic residues" evidence="2">
    <location>
        <begin position="1019"/>
        <end position="1028"/>
    </location>
</feature>